<comment type="caution">
    <text evidence="2">The sequence shown here is derived from an EMBL/GenBank/DDBJ whole genome shotgun (WGS) entry which is preliminary data.</text>
</comment>
<evidence type="ECO:0000313" key="3">
    <source>
        <dbReference type="Proteomes" id="UP000618319"/>
    </source>
</evidence>
<dbReference type="EMBL" id="PSKQ01000022">
    <property type="protein sequence ID" value="MBE8721870.1"/>
    <property type="molecule type" value="Genomic_DNA"/>
</dbReference>
<dbReference type="InterPro" id="IPR050904">
    <property type="entry name" value="Adhesion/Biosynth-related"/>
</dbReference>
<dbReference type="SUPFAM" id="SSF82153">
    <property type="entry name" value="FAS1 domain"/>
    <property type="match status" value="2"/>
</dbReference>
<reference evidence="2 3" key="1">
    <citation type="submission" date="2018-02" db="EMBL/GenBank/DDBJ databases">
        <title>Sphingobacterium KA21.</title>
        <authorList>
            <person name="Vasarhelyi B.M."/>
            <person name="Deshmukh S."/>
            <person name="Balint B."/>
            <person name="Kukolya J."/>
        </authorList>
    </citation>
    <scope>NUCLEOTIDE SEQUENCE [LARGE SCALE GENOMIC DNA]</scope>
    <source>
        <strain evidence="2 3">Ka21</strain>
    </source>
</reference>
<organism evidence="2 3">
    <name type="scientific">Sphingobacterium pedocola</name>
    <dbReference type="NCBI Taxonomy" id="2082722"/>
    <lineage>
        <taxon>Bacteria</taxon>
        <taxon>Pseudomonadati</taxon>
        <taxon>Bacteroidota</taxon>
        <taxon>Sphingobacteriia</taxon>
        <taxon>Sphingobacteriales</taxon>
        <taxon>Sphingobacteriaceae</taxon>
        <taxon>Sphingobacterium</taxon>
    </lineage>
</organism>
<dbReference type="InterPro" id="IPR000782">
    <property type="entry name" value="FAS1_domain"/>
</dbReference>
<feature type="domain" description="FAS1" evidence="1">
    <location>
        <begin position="176"/>
        <end position="338"/>
    </location>
</feature>
<dbReference type="PANTHER" id="PTHR10900">
    <property type="entry name" value="PERIOSTIN-RELATED"/>
    <property type="match status" value="1"/>
</dbReference>
<dbReference type="RefSeq" id="WP_196939795.1">
    <property type="nucleotide sequence ID" value="NZ_MU158690.1"/>
</dbReference>
<proteinExistence type="predicted"/>
<gene>
    <name evidence="2" type="ORF">C4F40_14170</name>
</gene>
<dbReference type="Pfam" id="PF02469">
    <property type="entry name" value="Fasciclin"/>
    <property type="match status" value="1"/>
</dbReference>
<feature type="domain" description="FAS1" evidence="1">
    <location>
        <begin position="37"/>
        <end position="172"/>
    </location>
</feature>
<sequence>MKTKLKKNWGYGLLCVAVVCCIQACQKINFRETTTEDVNITGYLDNNPETYSLLSDILYRSKTAGYLGAYGTYTLFAPDNASVSAWIKENGKNSLDDFSEDELLNFVRYHVVRDTINTLRFTDGKIKTPSLFGEFLYTDVQDGVFRVNKAAFVNRANILCGNGWVHGIDHVLVPPPLSLAELVESNSGYAIFTEALKATGFYDTLYYERGMEIPASKRFQTVIVESDAVFQEQGIMDFAQLKEKYSQTGDPKNRADSLWLFVAYHISNSGLFLEDIISASSIYTLAPKEIISTKLQAGKVLLNDDEFNGVIEPGAELLRVNSDVLASNGVLHESGQGISIKVRQQTPVYFDVASSSELRNALGGAYGNAGGLMTLVANGVPIANSFRFDRHDYLTMADNVYRYYGDLTNVRPYANGDFLDLSVGPGTANRVTWIELKTPYLVKGRYKVWICYAQNGNGVPMQVTFNPEKADEQILPNVVFFNQTLSASGISNADRGQPNADNLMLAQGYKRYMATVNDYNPNGHIGTKAMSGTYSDVNVGRLAGTIEVETTDRHIIRLEGLGTSWGQKFNTYLDMIQFIPADDVEQIYPRFYPIPGELFYRPQ</sequence>
<dbReference type="SMART" id="SM00554">
    <property type="entry name" value="FAS1"/>
    <property type="match status" value="1"/>
</dbReference>
<keyword evidence="3" id="KW-1185">Reference proteome</keyword>
<dbReference type="InterPro" id="IPR036378">
    <property type="entry name" value="FAS1_dom_sf"/>
</dbReference>
<dbReference type="PROSITE" id="PS50213">
    <property type="entry name" value="FAS1"/>
    <property type="match status" value="2"/>
</dbReference>
<protein>
    <recommendedName>
        <fullName evidence="1">FAS1 domain-containing protein</fullName>
    </recommendedName>
</protein>
<evidence type="ECO:0000259" key="1">
    <source>
        <dbReference type="PROSITE" id="PS50213"/>
    </source>
</evidence>
<accession>A0ABR9T994</accession>
<evidence type="ECO:0000313" key="2">
    <source>
        <dbReference type="EMBL" id="MBE8721870.1"/>
    </source>
</evidence>
<name>A0ABR9T994_9SPHI</name>
<dbReference type="PANTHER" id="PTHR10900:SF77">
    <property type="entry name" value="FI19380P1"/>
    <property type="match status" value="1"/>
</dbReference>
<dbReference type="Gene3D" id="2.30.180.10">
    <property type="entry name" value="FAS1 domain"/>
    <property type="match status" value="2"/>
</dbReference>
<dbReference type="Proteomes" id="UP000618319">
    <property type="component" value="Unassembled WGS sequence"/>
</dbReference>